<evidence type="ECO:0000313" key="10">
    <source>
        <dbReference type="EMBL" id="RCG27053.1"/>
    </source>
</evidence>
<evidence type="ECO:0000256" key="5">
    <source>
        <dbReference type="ARBA" id="ARBA00022989"/>
    </source>
</evidence>
<comment type="subcellular location">
    <subcellularLocation>
        <location evidence="1 7">Cell membrane</location>
        <topology evidence="1 7">Multi-pass membrane protein</topology>
    </subcellularLocation>
</comment>
<dbReference type="GO" id="GO:0055085">
    <property type="term" value="P:transmembrane transport"/>
    <property type="evidence" value="ECO:0007669"/>
    <property type="project" value="InterPro"/>
</dbReference>
<dbReference type="RefSeq" id="WP_114031821.1">
    <property type="nucleotide sequence ID" value="NZ_QOIL01000017.1"/>
</dbReference>
<feature type="compositionally biased region" description="Low complexity" evidence="8">
    <location>
        <begin position="1"/>
        <end position="39"/>
    </location>
</feature>
<reference evidence="10 11" key="1">
    <citation type="submission" date="2018-06" db="EMBL/GenBank/DDBJ databases">
        <title>Sphaerisporangium craniellae sp. nov., isolated from a marine sponge in the South China Sea.</title>
        <authorList>
            <person name="Li L."/>
        </authorList>
    </citation>
    <scope>NUCLEOTIDE SEQUENCE [LARGE SCALE GENOMIC DNA]</scope>
    <source>
        <strain evidence="10 11">CCTCC AA 208026</strain>
    </source>
</reference>
<feature type="transmembrane region" description="Helical" evidence="7">
    <location>
        <begin position="149"/>
        <end position="169"/>
    </location>
</feature>
<dbReference type="CDD" id="cd06261">
    <property type="entry name" value="TM_PBP2"/>
    <property type="match status" value="1"/>
</dbReference>
<evidence type="ECO:0000256" key="7">
    <source>
        <dbReference type="RuleBase" id="RU363032"/>
    </source>
</evidence>
<dbReference type="PANTHER" id="PTHR30193:SF37">
    <property type="entry name" value="INNER MEMBRANE ABC TRANSPORTER PERMEASE PROTEIN YCJO"/>
    <property type="match status" value="1"/>
</dbReference>
<keyword evidence="4 7" id="KW-0812">Transmembrane</keyword>
<feature type="transmembrane region" description="Helical" evidence="7">
    <location>
        <begin position="49"/>
        <end position="76"/>
    </location>
</feature>
<name>A0A367F9K9_9ACTN</name>
<evidence type="ECO:0000256" key="2">
    <source>
        <dbReference type="ARBA" id="ARBA00022448"/>
    </source>
</evidence>
<sequence length="331" mass="35481">MSGLASGPAAAGTAEGTGRSTAEGTRAPVRAGRAPAGQRLNPPRRAGTAWLFSAPFLLVFGLMYALPLLAGLVMGFTDMRSTDARNPFAVNFVGLDNFQRLFQDEVMRRAAANTLFFVVATTPLTIALGLLAAMLLNSGITRLRTFFRLGYYLPYVTSIIGIAVAWRLLLDPQAGLVNDLLRAVGVDGPAWLLDERTALGSLVVMTAWRNFGFDMVVFLAALQSVPRELYEAADVDGAGAWARFRSITVPMLRPALLFCGVYSAAGFTQFLEEPLVMTKGGPLNSTLSASLAIYNKFGSGDYGYGAAAATILFTVIAAFSAAQFRWLRPRT</sequence>
<keyword evidence="11" id="KW-1185">Reference proteome</keyword>
<feature type="region of interest" description="Disordered" evidence="8">
    <location>
        <begin position="1"/>
        <end position="41"/>
    </location>
</feature>
<comment type="similarity">
    <text evidence="7">Belongs to the binding-protein-dependent transport system permease family.</text>
</comment>
<evidence type="ECO:0000256" key="8">
    <source>
        <dbReference type="SAM" id="MobiDB-lite"/>
    </source>
</evidence>
<dbReference type="EMBL" id="QOIL01000017">
    <property type="protein sequence ID" value="RCG27053.1"/>
    <property type="molecule type" value="Genomic_DNA"/>
</dbReference>
<proteinExistence type="inferred from homology"/>
<dbReference type="GO" id="GO:0005886">
    <property type="term" value="C:plasma membrane"/>
    <property type="evidence" value="ECO:0007669"/>
    <property type="project" value="UniProtKB-SubCell"/>
</dbReference>
<evidence type="ECO:0000256" key="4">
    <source>
        <dbReference type="ARBA" id="ARBA00022692"/>
    </source>
</evidence>
<keyword evidence="5 7" id="KW-1133">Transmembrane helix</keyword>
<evidence type="ECO:0000256" key="1">
    <source>
        <dbReference type="ARBA" id="ARBA00004651"/>
    </source>
</evidence>
<dbReference type="Proteomes" id="UP000253094">
    <property type="component" value="Unassembled WGS sequence"/>
</dbReference>
<keyword evidence="2 7" id="KW-0813">Transport</keyword>
<dbReference type="AlphaFoldDB" id="A0A367F9K9"/>
<feature type="transmembrane region" description="Helical" evidence="7">
    <location>
        <begin position="115"/>
        <end position="137"/>
    </location>
</feature>
<keyword evidence="3" id="KW-1003">Cell membrane</keyword>
<gene>
    <name evidence="10" type="ORF">DQ384_27705</name>
</gene>
<dbReference type="Gene3D" id="1.10.3720.10">
    <property type="entry name" value="MetI-like"/>
    <property type="match status" value="1"/>
</dbReference>
<evidence type="ECO:0000259" key="9">
    <source>
        <dbReference type="PROSITE" id="PS50928"/>
    </source>
</evidence>
<feature type="domain" description="ABC transmembrane type-1" evidence="9">
    <location>
        <begin position="111"/>
        <end position="323"/>
    </location>
</feature>
<dbReference type="PANTHER" id="PTHR30193">
    <property type="entry name" value="ABC TRANSPORTER PERMEASE PROTEIN"/>
    <property type="match status" value="1"/>
</dbReference>
<feature type="transmembrane region" description="Helical" evidence="7">
    <location>
        <begin position="251"/>
        <end position="271"/>
    </location>
</feature>
<feature type="transmembrane region" description="Helical" evidence="7">
    <location>
        <begin position="302"/>
        <end position="322"/>
    </location>
</feature>
<dbReference type="InterPro" id="IPR000515">
    <property type="entry name" value="MetI-like"/>
</dbReference>
<evidence type="ECO:0000256" key="3">
    <source>
        <dbReference type="ARBA" id="ARBA00022475"/>
    </source>
</evidence>
<accession>A0A367F9K9</accession>
<dbReference type="OrthoDB" id="9805974at2"/>
<evidence type="ECO:0000313" key="11">
    <source>
        <dbReference type="Proteomes" id="UP000253094"/>
    </source>
</evidence>
<comment type="caution">
    <text evidence="10">The sequence shown here is derived from an EMBL/GenBank/DDBJ whole genome shotgun (WGS) entry which is preliminary data.</text>
</comment>
<dbReference type="InterPro" id="IPR051393">
    <property type="entry name" value="ABC_transporter_permease"/>
</dbReference>
<dbReference type="SUPFAM" id="SSF161098">
    <property type="entry name" value="MetI-like"/>
    <property type="match status" value="1"/>
</dbReference>
<dbReference type="PROSITE" id="PS50928">
    <property type="entry name" value="ABC_TM1"/>
    <property type="match status" value="1"/>
</dbReference>
<protein>
    <submittedName>
        <fullName evidence="10">Sugar ABC transporter permease</fullName>
    </submittedName>
</protein>
<dbReference type="InterPro" id="IPR035906">
    <property type="entry name" value="MetI-like_sf"/>
</dbReference>
<organism evidence="10 11">
    <name type="scientific">Sphaerisporangium album</name>
    <dbReference type="NCBI Taxonomy" id="509200"/>
    <lineage>
        <taxon>Bacteria</taxon>
        <taxon>Bacillati</taxon>
        <taxon>Actinomycetota</taxon>
        <taxon>Actinomycetes</taxon>
        <taxon>Streptosporangiales</taxon>
        <taxon>Streptosporangiaceae</taxon>
        <taxon>Sphaerisporangium</taxon>
    </lineage>
</organism>
<dbReference type="Pfam" id="PF00528">
    <property type="entry name" value="BPD_transp_1"/>
    <property type="match status" value="1"/>
</dbReference>
<keyword evidence="6 7" id="KW-0472">Membrane</keyword>
<evidence type="ECO:0000256" key="6">
    <source>
        <dbReference type="ARBA" id="ARBA00023136"/>
    </source>
</evidence>